<keyword evidence="1 4" id="KW-0808">Transferase</keyword>
<proteinExistence type="predicted"/>
<keyword evidence="2 4" id="KW-0012">Acyltransferase</keyword>
<name>A0ABT1JA82_9ACTN</name>
<evidence type="ECO:0000313" key="5">
    <source>
        <dbReference type="Proteomes" id="UP001206483"/>
    </source>
</evidence>
<dbReference type="PANTHER" id="PTHR34069:SF2">
    <property type="entry name" value="BETA-KETOACYL-[ACYL-CARRIER-PROTEIN] SYNTHASE III"/>
    <property type="match status" value="1"/>
</dbReference>
<dbReference type="Proteomes" id="UP001206483">
    <property type="component" value="Unassembled WGS sequence"/>
</dbReference>
<dbReference type="RefSeq" id="WP_253804685.1">
    <property type="nucleotide sequence ID" value="NZ_BAAAUB010000092.1"/>
</dbReference>
<evidence type="ECO:0000313" key="4">
    <source>
        <dbReference type="EMBL" id="MCP2314367.1"/>
    </source>
</evidence>
<protein>
    <submittedName>
        <fullName evidence="4">3-oxoacyl-[acyl-carrier-protein] synthase-3</fullName>
        <ecNumber evidence="4">2.3.1.180</ecNumber>
    </submittedName>
</protein>
<dbReference type="Gene3D" id="3.40.47.10">
    <property type="match status" value="2"/>
</dbReference>
<dbReference type="GO" id="GO:0033818">
    <property type="term" value="F:beta-ketoacyl-acyl-carrier-protein synthase III activity"/>
    <property type="evidence" value="ECO:0007669"/>
    <property type="project" value="UniProtKB-EC"/>
</dbReference>
<evidence type="ECO:0000259" key="3">
    <source>
        <dbReference type="Pfam" id="PF08541"/>
    </source>
</evidence>
<dbReference type="EMBL" id="JAMZDX010000009">
    <property type="protein sequence ID" value="MCP2314367.1"/>
    <property type="molecule type" value="Genomic_DNA"/>
</dbReference>
<accession>A0ABT1JA82</accession>
<gene>
    <name evidence="4" type="ORF">FHR36_007568</name>
</gene>
<feature type="domain" description="Beta-ketoacyl-[acyl-carrier-protein] synthase III C-terminal" evidence="3">
    <location>
        <begin position="219"/>
        <end position="307"/>
    </location>
</feature>
<sequence length="319" mass="34227">MLYLRRVVPFVPGHSVAVADLRESLDVSEAEIRLLTRFLGLERIVVAEGMTTLDMLLALGQEVLAGEDRGRVRRLIHAHTVQHLAPPALRWMDVLRDKLGLGGAGAFSMSHQGCVIGLTALKAAEALLLDEEPGSTALVLVGERALSPVMQHIPGTSVLGDATAGLLVSLEGPGDALLSVAQRTLGEFHRARHMSEEEQHRYRQAYTPALTAVMLEAVHAAGLELDDIDQVLPHNVNRYSWSTAARRLGLPLERVYLENVPKTGHCFCADPYLNLSTARAEGVLHPGDTVLMVSAGQGGTFAAAVARTGPQGPTPTSEE</sequence>
<dbReference type="PANTHER" id="PTHR34069">
    <property type="entry name" value="3-OXOACYL-[ACYL-CARRIER-PROTEIN] SYNTHASE 3"/>
    <property type="match status" value="1"/>
</dbReference>
<organism evidence="4 5">
    <name type="scientific">Kitasatospora paracochleata</name>
    <dbReference type="NCBI Taxonomy" id="58354"/>
    <lineage>
        <taxon>Bacteria</taxon>
        <taxon>Bacillati</taxon>
        <taxon>Actinomycetota</taxon>
        <taxon>Actinomycetes</taxon>
        <taxon>Kitasatosporales</taxon>
        <taxon>Streptomycetaceae</taxon>
        <taxon>Kitasatospora</taxon>
    </lineage>
</organism>
<dbReference type="Pfam" id="PF08541">
    <property type="entry name" value="ACP_syn_III_C"/>
    <property type="match status" value="1"/>
</dbReference>
<comment type="caution">
    <text evidence="4">The sequence shown here is derived from an EMBL/GenBank/DDBJ whole genome shotgun (WGS) entry which is preliminary data.</text>
</comment>
<keyword evidence="5" id="KW-1185">Reference proteome</keyword>
<dbReference type="SUPFAM" id="SSF53901">
    <property type="entry name" value="Thiolase-like"/>
    <property type="match status" value="1"/>
</dbReference>
<dbReference type="EC" id="2.3.1.180" evidence="4"/>
<evidence type="ECO:0000256" key="1">
    <source>
        <dbReference type="ARBA" id="ARBA00022679"/>
    </source>
</evidence>
<reference evidence="4 5" key="1">
    <citation type="submission" date="2022-06" db="EMBL/GenBank/DDBJ databases">
        <title>Sequencing the genomes of 1000 actinobacteria strains.</title>
        <authorList>
            <person name="Klenk H.-P."/>
        </authorList>
    </citation>
    <scope>NUCLEOTIDE SEQUENCE [LARGE SCALE GENOMIC DNA]</scope>
    <source>
        <strain evidence="4 5">DSM 41656</strain>
    </source>
</reference>
<evidence type="ECO:0000256" key="2">
    <source>
        <dbReference type="ARBA" id="ARBA00023315"/>
    </source>
</evidence>
<dbReference type="InterPro" id="IPR016039">
    <property type="entry name" value="Thiolase-like"/>
</dbReference>
<dbReference type="InterPro" id="IPR013747">
    <property type="entry name" value="ACP_syn_III_C"/>
</dbReference>